<evidence type="ECO:0000256" key="11">
    <source>
        <dbReference type="PROSITE-ProRule" id="PRU10141"/>
    </source>
</evidence>
<dbReference type="InterPro" id="IPR011992">
    <property type="entry name" value="EF-hand-dom_pair"/>
</dbReference>
<sequence>MPGLALPTAALRSKGGSTSPAAVSPAKTLPGTLLPLTGAVSPGSNCSSPEKPLISPSINLKALIPDHVDEDIFDRYDFGEAGPLGAGGYGSVYLAKDRTHRGRMVAVKKAMMMDGDMRENFQQEVGIMKELDHPNICTVYESYDHGRHVYLVMEYCAGGDLFDYILKHNGLPEPDVIEILRQVTSALKHAHDKGIAHRDLKPENVCFADDSNVDIHVKVIDWGLGFYFKRAHMKTCVGTSAYAAPEVQQPVKGTYTNACDLWSLGAMACVMLTGEPPFFGARPDEESAGPTVTSGAAWEAISGEARSWVASLLRWTPAERLSAEEVLNHPWLTKHADTSNPRSSMASQQVLANLHRFSNTSTFLSLCAASVAQQLSRKGLKELQTVFQELDTNGDGMLQLHEVQSGFEKMFGAGSAPLAEINDMFRRLDIDGSGAIDYTEFLAAGLGNRVNNEVDALWAAFKAFDVQESDGNVTQAEIAQVLYEAGAGQTWSREKCEELAKEVVEQFDRDGNGSLDFDEWLLMMKRHEDPEQSAECHRRVSL</sequence>
<evidence type="ECO:0000256" key="6">
    <source>
        <dbReference type="ARBA" id="ARBA00022741"/>
    </source>
</evidence>
<keyword evidence="5" id="KW-0677">Repeat</keyword>
<dbReference type="FunFam" id="1.10.510.10:FF:000571">
    <property type="entry name" value="Maternal embryonic leucine zipper kinase"/>
    <property type="match status" value="1"/>
</dbReference>
<keyword evidence="18" id="KW-1185">Reference proteome</keyword>
<evidence type="ECO:0000256" key="4">
    <source>
        <dbReference type="ARBA" id="ARBA00022679"/>
    </source>
</evidence>
<dbReference type="Gene3D" id="1.10.510.10">
    <property type="entry name" value="Transferase(Phosphotransferase) domain 1"/>
    <property type="match status" value="1"/>
</dbReference>
<accession>A0A9P1G6Q8</accession>
<dbReference type="SUPFAM" id="SSF56112">
    <property type="entry name" value="Protein kinase-like (PK-like)"/>
    <property type="match status" value="1"/>
</dbReference>
<evidence type="ECO:0000256" key="12">
    <source>
        <dbReference type="SAM" id="MobiDB-lite"/>
    </source>
</evidence>
<dbReference type="GO" id="GO:0005509">
    <property type="term" value="F:calcium ion binding"/>
    <property type="evidence" value="ECO:0007669"/>
    <property type="project" value="InterPro"/>
</dbReference>
<feature type="binding site" evidence="11">
    <location>
        <position position="109"/>
    </location>
    <ligand>
        <name>ATP</name>
        <dbReference type="ChEBI" id="CHEBI:30616"/>
    </ligand>
</feature>
<dbReference type="EMBL" id="CAMXCT010002680">
    <property type="protein sequence ID" value="CAI3999815.1"/>
    <property type="molecule type" value="Genomic_DNA"/>
</dbReference>
<comment type="similarity">
    <text evidence="10">Belongs to the protein kinase superfamily. Ser/Thr protein kinase family. CDPK subfamily.</text>
</comment>
<comment type="subunit">
    <text evidence="2">Monomer.</text>
</comment>
<dbReference type="Proteomes" id="UP001152797">
    <property type="component" value="Unassembled WGS sequence"/>
</dbReference>
<dbReference type="AlphaFoldDB" id="A0A9P1G6Q8"/>
<dbReference type="OrthoDB" id="10252171at2759"/>
<dbReference type="EMBL" id="CAMXCT020002680">
    <property type="protein sequence ID" value="CAL1153190.1"/>
    <property type="molecule type" value="Genomic_DNA"/>
</dbReference>
<dbReference type="InterPro" id="IPR011009">
    <property type="entry name" value="Kinase-like_dom_sf"/>
</dbReference>
<evidence type="ECO:0000256" key="7">
    <source>
        <dbReference type="ARBA" id="ARBA00022777"/>
    </source>
</evidence>
<dbReference type="Pfam" id="PF13499">
    <property type="entry name" value="EF-hand_7"/>
    <property type="match status" value="1"/>
</dbReference>
<evidence type="ECO:0000313" key="16">
    <source>
        <dbReference type="EMBL" id="CAL1153190.1"/>
    </source>
</evidence>
<evidence type="ECO:0000259" key="14">
    <source>
        <dbReference type="PROSITE" id="PS50222"/>
    </source>
</evidence>
<protein>
    <submittedName>
        <fullName evidence="17">Calcium-dependent protein kinase 2</fullName>
    </submittedName>
</protein>
<evidence type="ECO:0000256" key="5">
    <source>
        <dbReference type="ARBA" id="ARBA00022737"/>
    </source>
</evidence>
<dbReference type="InterPro" id="IPR002048">
    <property type="entry name" value="EF_hand_dom"/>
</dbReference>
<dbReference type="InterPro" id="IPR018247">
    <property type="entry name" value="EF_Hand_1_Ca_BS"/>
</dbReference>
<dbReference type="PROSITE" id="PS00107">
    <property type="entry name" value="PROTEIN_KINASE_ATP"/>
    <property type="match status" value="1"/>
</dbReference>
<name>A0A9P1G6Q8_9DINO</name>
<evidence type="ECO:0000256" key="8">
    <source>
        <dbReference type="ARBA" id="ARBA00022837"/>
    </source>
</evidence>
<dbReference type="Pfam" id="PF13202">
    <property type="entry name" value="EF-hand_5"/>
    <property type="match status" value="1"/>
</dbReference>
<evidence type="ECO:0000313" key="17">
    <source>
        <dbReference type="EMBL" id="CAL4787127.1"/>
    </source>
</evidence>
<dbReference type="Gene3D" id="1.10.238.10">
    <property type="entry name" value="EF-hand"/>
    <property type="match status" value="2"/>
</dbReference>
<dbReference type="PROSITE" id="PS00108">
    <property type="entry name" value="PROTEIN_KINASE_ST"/>
    <property type="match status" value="1"/>
</dbReference>
<feature type="domain" description="EF-hand" evidence="14">
    <location>
        <begin position="378"/>
        <end position="413"/>
    </location>
</feature>
<reference evidence="16" key="2">
    <citation type="submission" date="2024-04" db="EMBL/GenBank/DDBJ databases">
        <authorList>
            <person name="Chen Y."/>
            <person name="Shah S."/>
            <person name="Dougan E. K."/>
            <person name="Thang M."/>
            <person name="Chan C."/>
        </authorList>
    </citation>
    <scope>NUCLEOTIDE SEQUENCE [LARGE SCALE GENOMIC DNA]</scope>
</reference>
<proteinExistence type="inferred from homology"/>
<dbReference type="InterPro" id="IPR050205">
    <property type="entry name" value="CDPK_Ser/Thr_kinases"/>
</dbReference>
<reference evidence="15" key="1">
    <citation type="submission" date="2022-10" db="EMBL/GenBank/DDBJ databases">
        <authorList>
            <person name="Chen Y."/>
            <person name="Dougan E. K."/>
            <person name="Chan C."/>
            <person name="Rhodes N."/>
            <person name="Thang M."/>
        </authorList>
    </citation>
    <scope>NUCLEOTIDE SEQUENCE</scope>
</reference>
<evidence type="ECO:0000313" key="18">
    <source>
        <dbReference type="Proteomes" id="UP001152797"/>
    </source>
</evidence>
<feature type="domain" description="Protein kinase" evidence="13">
    <location>
        <begin position="78"/>
        <end position="332"/>
    </location>
</feature>
<dbReference type="PROSITE" id="PS50011">
    <property type="entry name" value="PROTEIN_KINASE_DOM"/>
    <property type="match status" value="1"/>
</dbReference>
<gene>
    <name evidence="15" type="ORF">C1SCF055_LOCUS25987</name>
</gene>
<evidence type="ECO:0000256" key="9">
    <source>
        <dbReference type="ARBA" id="ARBA00022840"/>
    </source>
</evidence>
<dbReference type="CDD" id="cd00051">
    <property type="entry name" value="EFh"/>
    <property type="match status" value="1"/>
</dbReference>
<evidence type="ECO:0000259" key="13">
    <source>
        <dbReference type="PROSITE" id="PS50011"/>
    </source>
</evidence>
<dbReference type="FunFam" id="1.10.238.10:FF:000003">
    <property type="entry name" value="Calmodulin A"/>
    <property type="match status" value="1"/>
</dbReference>
<dbReference type="Pfam" id="PF00069">
    <property type="entry name" value="Pkinase"/>
    <property type="match status" value="1"/>
</dbReference>
<dbReference type="SUPFAM" id="SSF47473">
    <property type="entry name" value="EF-hand"/>
    <property type="match status" value="1"/>
</dbReference>
<keyword evidence="8" id="KW-0106">Calcium</keyword>
<keyword evidence="7 17" id="KW-0418">Kinase</keyword>
<evidence type="ECO:0000256" key="2">
    <source>
        <dbReference type="ARBA" id="ARBA00011245"/>
    </source>
</evidence>
<dbReference type="Gene3D" id="3.30.200.20">
    <property type="entry name" value="Phosphorylase Kinase, domain 1"/>
    <property type="match status" value="1"/>
</dbReference>
<evidence type="ECO:0000256" key="10">
    <source>
        <dbReference type="ARBA" id="ARBA00024334"/>
    </source>
</evidence>
<evidence type="ECO:0000313" key="15">
    <source>
        <dbReference type="EMBL" id="CAI3999815.1"/>
    </source>
</evidence>
<dbReference type="PROSITE" id="PS00018">
    <property type="entry name" value="EF_HAND_1"/>
    <property type="match status" value="3"/>
</dbReference>
<dbReference type="PANTHER" id="PTHR24349">
    <property type="entry name" value="SERINE/THREONINE-PROTEIN KINASE"/>
    <property type="match status" value="1"/>
</dbReference>
<comment type="cofactor">
    <cofactor evidence="1">
        <name>Mg(2+)</name>
        <dbReference type="ChEBI" id="CHEBI:18420"/>
    </cofactor>
</comment>
<dbReference type="SMART" id="SM00054">
    <property type="entry name" value="EFh"/>
    <property type="match status" value="3"/>
</dbReference>
<dbReference type="SMART" id="SM00220">
    <property type="entry name" value="S_TKc"/>
    <property type="match status" value="1"/>
</dbReference>
<evidence type="ECO:0000256" key="3">
    <source>
        <dbReference type="ARBA" id="ARBA00022527"/>
    </source>
</evidence>
<dbReference type="InterPro" id="IPR000719">
    <property type="entry name" value="Prot_kinase_dom"/>
</dbReference>
<feature type="domain" description="EF-hand" evidence="14">
    <location>
        <begin position="495"/>
        <end position="530"/>
    </location>
</feature>
<feature type="domain" description="EF-hand" evidence="14">
    <location>
        <begin position="416"/>
        <end position="451"/>
    </location>
</feature>
<dbReference type="GO" id="GO:0005524">
    <property type="term" value="F:ATP binding"/>
    <property type="evidence" value="ECO:0007669"/>
    <property type="project" value="UniProtKB-UniRule"/>
</dbReference>
<organism evidence="15">
    <name type="scientific">Cladocopium goreaui</name>
    <dbReference type="NCBI Taxonomy" id="2562237"/>
    <lineage>
        <taxon>Eukaryota</taxon>
        <taxon>Sar</taxon>
        <taxon>Alveolata</taxon>
        <taxon>Dinophyceae</taxon>
        <taxon>Suessiales</taxon>
        <taxon>Symbiodiniaceae</taxon>
        <taxon>Cladocopium</taxon>
    </lineage>
</organism>
<keyword evidence="4" id="KW-0808">Transferase</keyword>
<comment type="caution">
    <text evidence="15">The sequence shown here is derived from an EMBL/GenBank/DDBJ whole genome shotgun (WGS) entry which is preliminary data.</text>
</comment>
<dbReference type="GO" id="GO:0004674">
    <property type="term" value="F:protein serine/threonine kinase activity"/>
    <property type="evidence" value="ECO:0007669"/>
    <property type="project" value="UniProtKB-KW"/>
</dbReference>
<keyword evidence="6 11" id="KW-0547">Nucleotide-binding</keyword>
<dbReference type="InterPro" id="IPR008271">
    <property type="entry name" value="Ser/Thr_kinase_AS"/>
</dbReference>
<keyword evidence="3" id="KW-0723">Serine/threonine-protein kinase</keyword>
<keyword evidence="9 11" id="KW-0067">ATP-binding</keyword>
<dbReference type="PROSITE" id="PS50222">
    <property type="entry name" value="EF_HAND_2"/>
    <property type="match status" value="3"/>
</dbReference>
<dbReference type="InterPro" id="IPR017441">
    <property type="entry name" value="Protein_kinase_ATP_BS"/>
</dbReference>
<evidence type="ECO:0000256" key="1">
    <source>
        <dbReference type="ARBA" id="ARBA00001946"/>
    </source>
</evidence>
<feature type="region of interest" description="Disordered" evidence="12">
    <location>
        <begin position="1"/>
        <end position="26"/>
    </location>
</feature>
<dbReference type="EMBL" id="CAMXCT030002680">
    <property type="protein sequence ID" value="CAL4787127.1"/>
    <property type="molecule type" value="Genomic_DNA"/>
</dbReference>